<sequence length="160" mass="17784">MLPKINTIIYACDLENQTQAAMELVLNLANLHKAKIILMHVMEPLNAQASNMINNYISEEVIASMRKDAQKDIHSRMEKMLSNYMQQHAEELSTLEHPPETLITSGAPSDCIQQIAKAQNADLIVMNSRTHSRLGQMILGSTANKVIHSSTVPVLVVPIK</sequence>
<dbReference type="InterPro" id="IPR006015">
    <property type="entry name" value="Universal_stress_UspA"/>
</dbReference>
<evidence type="ECO:0000313" key="3">
    <source>
        <dbReference type="EMBL" id="AWY01681.1"/>
    </source>
</evidence>
<dbReference type="EMBL" id="CP016181">
    <property type="protein sequence ID" value="AWY01681.1"/>
    <property type="molecule type" value="Genomic_DNA"/>
</dbReference>
<dbReference type="AlphaFoldDB" id="A0A2Z4PVT1"/>
<reference evidence="3 4" key="1">
    <citation type="submission" date="2016-06" db="EMBL/GenBank/DDBJ databases">
        <title>The sequenced genome of the ice-adhering bacterium Marinomonas primoryensis, from Antarctica.</title>
        <authorList>
            <person name="Graham L."/>
            <person name="Vance T.D.R."/>
            <person name="Davies P.L."/>
        </authorList>
    </citation>
    <scope>NUCLEOTIDE SEQUENCE [LARGE SCALE GENOMIC DNA]</scope>
    <source>
        <strain evidence="3 4">AceL</strain>
    </source>
</reference>
<accession>A0A2Z4PVT1</accession>
<evidence type="ECO:0000313" key="4">
    <source>
        <dbReference type="Proteomes" id="UP000249898"/>
    </source>
</evidence>
<comment type="similarity">
    <text evidence="1">Belongs to the universal stress protein A family.</text>
</comment>
<dbReference type="RefSeq" id="WP_112140354.1">
    <property type="nucleotide sequence ID" value="NZ_CP016181.1"/>
</dbReference>
<dbReference type="Gene3D" id="3.40.50.620">
    <property type="entry name" value="HUPs"/>
    <property type="match status" value="1"/>
</dbReference>
<organism evidence="3 4">
    <name type="scientific">Marinomonas primoryensis</name>
    <dbReference type="NCBI Taxonomy" id="178399"/>
    <lineage>
        <taxon>Bacteria</taxon>
        <taxon>Pseudomonadati</taxon>
        <taxon>Pseudomonadota</taxon>
        <taxon>Gammaproteobacteria</taxon>
        <taxon>Oceanospirillales</taxon>
        <taxon>Oceanospirillaceae</taxon>
        <taxon>Marinomonas</taxon>
    </lineage>
</organism>
<proteinExistence type="inferred from homology"/>
<evidence type="ECO:0000256" key="1">
    <source>
        <dbReference type="ARBA" id="ARBA00008791"/>
    </source>
</evidence>
<dbReference type="InterPro" id="IPR006016">
    <property type="entry name" value="UspA"/>
</dbReference>
<dbReference type="Proteomes" id="UP000249898">
    <property type="component" value="Chromosome"/>
</dbReference>
<dbReference type="CDD" id="cd00293">
    <property type="entry name" value="USP-like"/>
    <property type="match status" value="1"/>
</dbReference>
<name>A0A2Z4PVT1_9GAMM</name>
<dbReference type="PANTHER" id="PTHR46268">
    <property type="entry name" value="STRESS RESPONSE PROTEIN NHAX"/>
    <property type="match status" value="1"/>
</dbReference>
<feature type="domain" description="UspA" evidence="2">
    <location>
        <begin position="6"/>
        <end position="158"/>
    </location>
</feature>
<dbReference type="InterPro" id="IPR014729">
    <property type="entry name" value="Rossmann-like_a/b/a_fold"/>
</dbReference>
<dbReference type="PANTHER" id="PTHR46268:SF6">
    <property type="entry name" value="UNIVERSAL STRESS PROTEIN UP12"/>
    <property type="match status" value="1"/>
</dbReference>
<protein>
    <submittedName>
        <fullName evidence="3">Universal stress protein</fullName>
    </submittedName>
</protein>
<dbReference type="PRINTS" id="PR01438">
    <property type="entry name" value="UNVRSLSTRESS"/>
</dbReference>
<evidence type="ECO:0000259" key="2">
    <source>
        <dbReference type="Pfam" id="PF00582"/>
    </source>
</evidence>
<dbReference type="SUPFAM" id="SSF52402">
    <property type="entry name" value="Adenine nucleotide alpha hydrolases-like"/>
    <property type="match status" value="1"/>
</dbReference>
<dbReference type="Pfam" id="PF00582">
    <property type="entry name" value="Usp"/>
    <property type="match status" value="1"/>
</dbReference>
<dbReference type="OrthoDB" id="5877096at2"/>
<gene>
    <name evidence="3" type="ORF">A8139_18220</name>
</gene>